<evidence type="ECO:0000259" key="6">
    <source>
        <dbReference type="Pfam" id="PF02885"/>
    </source>
</evidence>
<comment type="cofactor">
    <cofactor evidence="4">
        <name>Mg(2+)</name>
        <dbReference type="ChEBI" id="CHEBI:18420"/>
    </cofactor>
    <text evidence="4">Binds 2 magnesium ions per monomer.</text>
</comment>
<dbReference type="Pfam" id="PF02885">
    <property type="entry name" value="Glycos_trans_3N"/>
    <property type="match status" value="1"/>
</dbReference>
<accession>A0ABY8ATA3</accession>
<feature type="binding site" evidence="4">
    <location>
        <position position="92"/>
    </location>
    <ligand>
        <name>Mg(2+)</name>
        <dbReference type="ChEBI" id="CHEBI:18420"/>
        <label>1</label>
    </ligand>
</feature>
<dbReference type="Gene3D" id="3.40.1030.10">
    <property type="entry name" value="Nucleoside phosphorylase/phosphoribosyltransferase catalytic domain"/>
    <property type="match status" value="1"/>
</dbReference>
<keyword evidence="4" id="KW-0028">Amino-acid biosynthesis</keyword>
<keyword evidence="3 4" id="KW-0822">Tryptophan biosynthesis</keyword>
<name>A0ABY8ATA3_9GAMM</name>
<gene>
    <name evidence="4 7" type="primary">trpD</name>
    <name evidence="7" type="ORF">PXX05_03665</name>
</gene>
<feature type="binding site" evidence="4">
    <location>
        <begin position="108"/>
        <end position="116"/>
    </location>
    <ligand>
        <name>5-phospho-alpha-D-ribose 1-diphosphate</name>
        <dbReference type="ChEBI" id="CHEBI:58017"/>
    </ligand>
</feature>
<organism evidence="7 8">
    <name type="scientific">Legionella cardiaca</name>
    <dbReference type="NCBI Taxonomy" id="1071983"/>
    <lineage>
        <taxon>Bacteria</taxon>
        <taxon>Pseudomonadati</taxon>
        <taxon>Pseudomonadota</taxon>
        <taxon>Gammaproteobacteria</taxon>
        <taxon>Legionellales</taxon>
        <taxon>Legionellaceae</taxon>
        <taxon>Legionella</taxon>
    </lineage>
</organism>
<keyword evidence="4" id="KW-0479">Metal-binding</keyword>
<feature type="binding site" evidence="4">
    <location>
        <position position="225"/>
    </location>
    <ligand>
        <name>Mg(2+)</name>
        <dbReference type="ChEBI" id="CHEBI:18420"/>
        <label>2</label>
    </ligand>
</feature>
<comment type="catalytic activity">
    <reaction evidence="4">
        <text>N-(5-phospho-beta-D-ribosyl)anthranilate + diphosphate = 5-phospho-alpha-D-ribose 1-diphosphate + anthranilate</text>
        <dbReference type="Rhea" id="RHEA:11768"/>
        <dbReference type="ChEBI" id="CHEBI:16567"/>
        <dbReference type="ChEBI" id="CHEBI:18277"/>
        <dbReference type="ChEBI" id="CHEBI:33019"/>
        <dbReference type="ChEBI" id="CHEBI:58017"/>
        <dbReference type="EC" id="2.4.2.18"/>
    </reaction>
</comment>
<dbReference type="HAMAP" id="MF_00211">
    <property type="entry name" value="TrpD"/>
    <property type="match status" value="1"/>
</dbReference>
<evidence type="ECO:0000313" key="7">
    <source>
        <dbReference type="EMBL" id="WED43892.1"/>
    </source>
</evidence>
<keyword evidence="1 4" id="KW-0328">Glycosyltransferase</keyword>
<comment type="function">
    <text evidence="4">Catalyzes the transfer of the phosphoribosyl group of 5-phosphorylribose-1-pyrophosphate (PRPP) to anthranilate to yield N-(5'-phosphoribosyl)-anthranilate (PRA).</text>
</comment>
<feature type="binding site" evidence="4">
    <location>
        <begin position="83"/>
        <end position="84"/>
    </location>
    <ligand>
        <name>5-phospho-alpha-D-ribose 1-diphosphate</name>
        <dbReference type="ChEBI" id="CHEBI:58017"/>
    </ligand>
</feature>
<dbReference type="InterPro" id="IPR017459">
    <property type="entry name" value="Glycosyl_Trfase_fam3_N_dom"/>
</dbReference>
<dbReference type="InterPro" id="IPR000312">
    <property type="entry name" value="Glycosyl_Trfase_fam3"/>
</dbReference>
<dbReference type="GO" id="GO:0004048">
    <property type="term" value="F:anthranilate phosphoribosyltransferase activity"/>
    <property type="evidence" value="ECO:0007669"/>
    <property type="project" value="UniProtKB-EC"/>
</dbReference>
<dbReference type="InterPro" id="IPR005940">
    <property type="entry name" value="Anthranilate_Pribosyl_Tfrase"/>
</dbReference>
<feature type="binding site" evidence="4">
    <location>
        <position position="226"/>
    </location>
    <ligand>
        <name>Mg(2+)</name>
        <dbReference type="ChEBI" id="CHEBI:18420"/>
        <label>2</label>
    </ligand>
</feature>
<reference evidence="7 8" key="1">
    <citation type="submission" date="2023-02" db="EMBL/GenBank/DDBJ databases">
        <title>Genome Sequence of L. cardiaca H63T.</title>
        <authorList>
            <person name="Lopez A.E."/>
            <person name="Cianciotto N.P."/>
        </authorList>
    </citation>
    <scope>NUCLEOTIDE SEQUENCE [LARGE SCALE GENOMIC DNA]</scope>
    <source>
        <strain evidence="7 8">H63</strain>
    </source>
</reference>
<evidence type="ECO:0000256" key="2">
    <source>
        <dbReference type="ARBA" id="ARBA00022679"/>
    </source>
</evidence>
<evidence type="ECO:0000313" key="8">
    <source>
        <dbReference type="Proteomes" id="UP001222087"/>
    </source>
</evidence>
<comment type="subunit">
    <text evidence="4">Homodimer.</text>
</comment>
<keyword evidence="8" id="KW-1185">Reference proteome</keyword>
<comment type="similarity">
    <text evidence="4">Belongs to the anthranilate phosphoribosyltransferase family.</text>
</comment>
<dbReference type="NCBIfam" id="TIGR01245">
    <property type="entry name" value="trpD"/>
    <property type="match status" value="1"/>
</dbReference>
<dbReference type="Pfam" id="PF00591">
    <property type="entry name" value="Glycos_transf_3"/>
    <property type="match status" value="1"/>
</dbReference>
<evidence type="ECO:0000259" key="5">
    <source>
        <dbReference type="Pfam" id="PF00591"/>
    </source>
</evidence>
<evidence type="ECO:0000256" key="4">
    <source>
        <dbReference type="HAMAP-Rule" id="MF_00211"/>
    </source>
</evidence>
<comment type="caution">
    <text evidence="4">Lacks conserved residue(s) required for the propagation of feature annotation.</text>
</comment>
<dbReference type="PANTHER" id="PTHR43285">
    <property type="entry name" value="ANTHRANILATE PHOSPHORIBOSYLTRANSFERASE"/>
    <property type="match status" value="1"/>
</dbReference>
<feature type="binding site" evidence="4">
    <location>
        <position position="80"/>
    </location>
    <ligand>
        <name>anthranilate</name>
        <dbReference type="ChEBI" id="CHEBI:16567"/>
        <label>1</label>
    </ligand>
</feature>
<dbReference type="SUPFAM" id="SSF52418">
    <property type="entry name" value="Nucleoside phosphorylase/phosphoribosyltransferase catalytic domain"/>
    <property type="match status" value="1"/>
</dbReference>
<feature type="binding site" evidence="4">
    <location>
        <position position="166"/>
    </location>
    <ligand>
        <name>anthranilate</name>
        <dbReference type="ChEBI" id="CHEBI:16567"/>
        <label>2</label>
    </ligand>
</feature>
<keyword evidence="4" id="KW-0460">Magnesium</keyword>
<dbReference type="PANTHER" id="PTHR43285:SF2">
    <property type="entry name" value="ANTHRANILATE PHOSPHORIBOSYLTRANSFERASE"/>
    <property type="match status" value="1"/>
</dbReference>
<keyword evidence="2 4" id="KW-0808">Transferase</keyword>
<dbReference type="EMBL" id="CP119078">
    <property type="protein sequence ID" value="WED43892.1"/>
    <property type="molecule type" value="Genomic_DNA"/>
</dbReference>
<sequence>MNTTKLFEQLIAGKDLTTSQMQNFMHTCMSGELTDVQIATFLALMRMKGETTEELTTAATVMMELAHPIDLGKDLIDIVGTGGDGKNTFNVSTISSFVVAAAGVRVAKHGNRSVSSRSGSADLLIEAGFELQLSDEQLKDCIQQCGVSFLFAPHFHQAMQHARNARQQLGIRTLFNLLGPLINPARVTKQVVGVFAKRWLEPLAHVLANLGSEHALVVNSRDGMDEVSISAITDVVEYQHGQLRHWSINPKDYNCFHSSLDEIIVDSPTQSLALAKGVFNGQQGPARDIVLLNSALALYCADSSMSFSDAIEKAKEAIDSGEAQRRFQQLKELTHKGQIYE</sequence>
<dbReference type="RefSeq" id="WP_275089705.1">
    <property type="nucleotide sequence ID" value="NZ_CP119078.1"/>
</dbReference>
<feature type="binding site" evidence="4">
    <location>
        <position position="226"/>
    </location>
    <ligand>
        <name>Mg(2+)</name>
        <dbReference type="ChEBI" id="CHEBI:18420"/>
        <label>1</label>
    </ligand>
</feature>
<evidence type="ECO:0000256" key="1">
    <source>
        <dbReference type="ARBA" id="ARBA00022676"/>
    </source>
</evidence>
<keyword evidence="4" id="KW-0057">Aromatic amino acid biosynthesis</keyword>
<dbReference type="EC" id="2.4.2.18" evidence="4"/>
<dbReference type="Gene3D" id="1.20.970.10">
    <property type="entry name" value="Transferase, Pyrimidine Nucleoside Phosphorylase, Chain C"/>
    <property type="match status" value="1"/>
</dbReference>
<dbReference type="InterPro" id="IPR036320">
    <property type="entry name" value="Glycosyl_Trfase_fam3_N_dom_sf"/>
</dbReference>
<proteinExistence type="inferred from homology"/>
<feature type="domain" description="Glycosyl transferase family 3" evidence="5">
    <location>
        <begin position="73"/>
        <end position="323"/>
    </location>
</feature>
<feature type="binding site" evidence="4">
    <location>
        <position position="120"/>
    </location>
    <ligand>
        <name>5-phospho-alpha-D-ribose 1-diphosphate</name>
        <dbReference type="ChEBI" id="CHEBI:58017"/>
    </ligand>
</feature>
<feature type="binding site" evidence="4">
    <location>
        <begin position="90"/>
        <end position="93"/>
    </location>
    <ligand>
        <name>5-phospho-alpha-D-ribose 1-diphosphate</name>
        <dbReference type="ChEBI" id="CHEBI:58017"/>
    </ligand>
</feature>
<dbReference type="SUPFAM" id="SSF47648">
    <property type="entry name" value="Nucleoside phosphorylase/phosphoribosyltransferase N-terminal domain"/>
    <property type="match status" value="1"/>
</dbReference>
<feature type="binding site" evidence="4">
    <location>
        <position position="88"/>
    </location>
    <ligand>
        <name>5-phospho-alpha-D-ribose 1-diphosphate</name>
        <dbReference type="ChEBI" id="CHEBI:58017"/>
    </ligand>
</feature>
<feature type="binding site" evidence="4">
    <location>
        <position position="111"/>
    </location>
    <ligand>
        <name>anthranilate</name>
        <dbReference type="ChEBI" id="CHEBI:16567"/>
        <label>1</label>
    </ligand>
</feature>
<dbReference type="Proteomes" id="UP001222087">
    <property type="component" value="Chromosome"/>
</dbReference>
<protein>
    <recommendedName>
        <fullName evidence="4">Anthranilate phosphoribosyltransferase</fullName>
        <ecNumber evidence="4">2.4.2.18</ecNumber>
    </recommendedName>
</protein>
<feature type="domain" description="Glycosyl transferase family 3 N-terminal" evidence="6">
    <location>
        <begin position="6"/>
        <end position="66"/>
    </location>
</feature>
<feature type="binding site" evidence="4">
    <location>
        <position position="80"/>
    </location>
    <ligand>
        <name>5-phospho-alpha-D-ribose 1-diphosphate</name>
        <dbReference type="ChEBI" id="CHEBI:58017"/>
    </ligand>
</feature>
<dbReference type="InterPro" id="IPR035902">
    <property type="entry name" value="Nuc_phospho_transferase"/>
</dbReference>
<evidence type="ECO:0000256" key="3">
    <source>
        <dbReference type="ARBA" id="ARBA00022822"/>
    </source>
</evidence>
<comment type="pathway">
    <text evidence="4">Amino-acid biosynthesis; L-tryptophan biosynthesis; L-tryptophan from chorismate: step 2/5.</text>
</comment>